<dbReference type="Gene3D" id="2.60.120.260">
    <property type="entry name" value="Galactose-binding domain-like"/>
    <property type="match status" value="1"/>
</dbReference>
<dbReference type="PANTHER" id="PTHR22625:SF70">
    <property type="entry name" value="PLEXIN A, ISOFORM A"/>
    <property type="match status" value="1"/>
</dbReference>
<feature type="domain" description="IPT/TIG" evidence="1">
    <location>
        <begin position="6"/>
        <end position="68"/>
    </location>
</feature>
<dbReference type="InterPro" id="IPR014756">
    <property type="entry name" value="Ig_E-set"/>
</dbReference>
<evidence type="ECO:0000259" key="1">
    <source>
        <dbReference type="Pfam" id="PF01833"/>
    </source>
</evidence>
<reference evidence="2 3" key="1">
    <citation type="submission" date="2020-03" db="EMBL/GenBank/DDBJ databases">
        <title>WGS of actinomycetes isolated from Thailand.</title>
        <authorList>
            <person name="Thawai C."/>
        </authorList>
    </citation>
    <scope>NUCLEOTIDE SEQUENCE [LARGE SCALE GENOMIC DNA]</scope>
    <source>
        <strain evidence="2 3">PLAI 1-29</strain>
    </source>
</reference>
<name>A0ABX1BPB6_9ACTN</name>
<gene>
    <name evidence="2" type="ORF">HCK00_03185</name>
</gene>
<proteinExistence type="predicted"/>
<dbReference type="InterPro" id="IPR031148">
    <property type="entry name" value="Plexin"/>
</dbReference>
<protein>
    <recommendedName>
        <fullName evidence="1">IPT/TIG domain-containing protein</fullName>
    </recommendedName>
</protein>
<evidence type="ECO:0000313" key="3">
    <source>
        <dbReference type="Proteomes" id="UP000695264"/>
    </source>
</evidence>
<dbReference type="Gene3D" id="2.60.40.10">
    <property type="entry name" value="Immunoglobulins"/>
    <property type="match status" value="2"/>
</dbReference>
<dbReference type="EMBL" id="JAATEN010000002">
    <property type="protein sequence ID" value="NJP99570.1"/>
    <property type="molecule type" value="Genomic_DNA"/>
</dbReference>
<dbReference type="SUPFAM" id="SSF81296">
    <property type="entry name" value="E set domains"/>
    <property type="match status" value="2"/>
</dbReference>
<dbReference type="InterPro" id="IPR002909">
    <property type="entry name" value="IPT_dom"/>
</dbReference>
<dbReference type="Proteomes" id="UP000695264">
    <property type="component" value="Unassembled WGS sequence"/>
</dbReference>
<comment type="caution">
    <text evidence="2">The sequence shown here is derived from an EMBL/GenBank/DDBJ whole genome shotgun (WGS) entry which is preliminary data.</text>
</comment>
<keyword evidence="3" id="KW-1185">Reference proteome</keyword>
<dbReference type="SUPFAM" id="SSF49785">
    <property type="entry name" value="Galactose-binding domain-like"/>
    <property type="match status" value="1"/>
</dbReference>
<dbReference type="InterPro" id="IPR013783">
    <property type="entry name" value="Ig-like_fold"/>
</dbReference>
<dbReference type="PANTHER" id="PTHR22625">
    <property type="entry name" value="PLEXIN"/>
    <property type="match status" value="1"/>
</dbReference>
<dbReference type="RefSeq" id="WP_168100183.1">
    <property type="nucleotide sequence ID" value="NZ_JAATEN010000002.1"/>
</dbReference>
<sequence length="325" mass="33812">MSSFTLTPYSGPTAGGNPVAVTGSGLSRVTSVRFGDQPAEIVSHVGDTQVVVNAPPGTGTAAVVAVTADAELHMASYTYVSAPSITSLSPSGGPETGGNAVVITGTGFTGVTTVSFGSTPVPSFTVNSDTSIVAIAPPGVGAVSVSVASPAGSSNTVCYEYGEVETAETIVLAFDSTDWRYLQAPPAADQPSFYKRGFDDSDWPTGQAAFGSIHGPCPWNNRETVKTIWTPNTDLLVRHWVYIPRSAQQVRISGTVDNDAQVYFNGSLVQSVRSGWCRPNAIDVVVPASDVECCNLLAVRAQDHGSATFLNVQVSYTYTKATSSD</sequence>
<accession>A0ABX1BPB6</accession>
<evidence type="ECO:0000313" key="2">
    <source>
        <dbReference type="EMBL" id="NJP99570.1"/>
    </source>
</evidence>
<organism evidence="2 3">
    <name type="scientific">Streptomyces zingiberis</name>
    <dbReference type="NCBI Taxonomy" id="2053010"/>
    <lineage>
        <taxon>Bacteria</taxon>
        <taxon>Bacillati</taxon>
        <taxon>Actinomycetota</taxon>
        <taxon>Actinomycetes</taxon>
        <taxon>Kitasatosporales</taxon>
        <taxon>Streptomycetaceae</taxon>
        <taxon>Streptomyces</taxon>
    </lineage>
</organism>
<dbReference type="InterPro" id="IPR008979">
    <property type="entry name" value="Galactose-bd-like_sf"/>
</dbReference>
<dbReference type="CDD" id="cd00102">
    <property type="entry name" value="IPT"/>
    <property type="match status" value="1"/>
</dbReference>
<feature type="domain" description="IPT/TIG" evidence="1">
    <location>
        <begin position="83"/>
        <end position="157"/>
    </location>
</feature>
<dbReference type="Pfam" id="PF01833">
    <property type="entry name" value="TIG"/>
    <property type="match status" value="2"/>
</dbReference>